<feature type="transmembrane region" description="Helical" evidence="3">
    <location>
        <begin position="65"/>
        <end position="81"/>
    </location>
</feature>
<organism evidence="4 5">
    <name type="scientific">Heterobasidion irregulare (strain TC 32-1)</name>
    <dbReference type="NCBI Taxonomy" id="747525"/>
    <lineage>
        <taxon>Eukaryota</taxon>
        <taxon>Fungi</taxon>
        <taxon>Dikarya</taxon>
        <taxon>Basidiomycota</taxon>
        <taxon>Agaricomycotina</taxon>
        <taxon>Agaricomycetes</taxon>
        <taxon>Russulales</taxon>
        <taxon>Bondarzewiaceae</taxon>
        <taxon>Heterobasidion</taxon>
        <taxon>Heterobasidion annosum species complex</taxon>
    </lineage>
</organism>
<dbReference type="OrthoDB" id="2528184at2759"/>
<evidence type="ECO:0000313" key="4">
    <source>
        <dbReference type="EMBL" id="ETW84495.1"/>
    </source>
</evidence>
<feature type="compositionally biased region" description="Acidic residues" evidence="2">
    <location>
        <begin position="631"/>
        <end position="656"/>
    </location>
</feature>
<proteinExistence type="predicted"/>
<feature type="compositionally biased region" description="Polar residues" evidence="2">
    <location>
        <begin position="285"/>
        <end position="333"/>
    </location>
</feature>
<feature type="coiled-coil region" evidence="1">
    <location>
        <begin position="440"/>
        <end position="488"/>
    </location>
</feature>
<keyword evidence="3" id="KW-0812">Transmembrane</keyword>
<dbReference type="EMBL" id="KI925456">
    <property type="protein sequence ID" value="ETW84495.1"/>
    <property type="molecule type" value="Genomic_DNA"/>
</dbReference>
<dbReference type="eggNOG" id="ENOG502R0ZM">
    <property type="taxonomic scope" value="Eukaryota"/>
</dbReference>
<feature type="compositionally biased region" description="Polar residues" evidence="2">
    <location>
        <begin position="888"/>
        <end position="906"/>
    </location>
</feature>
<evidence type="ECO:0000313" key="5">
    <source>
        <dbReference type="Proteomes" id="UP000030671"/>
    </source>
</evidence>
<dbReference type="RefSeq" id="XP_009544159.1">
    <property type="nucleotide sequence ID" value="XM_009545864.1"/>
</dbReference>
<feature type="region of interest" description="Disordered" evidence="2">
    <location>
        <begin position="557"/>
        <end position="590"/>
    </location>
</feature>
<dbReference type="HOGENOM" id="CLU_004656_0_0_1"/>
<feature type="compositionally biased region" description="Polar residues" evidence="2">
    <location>
        <begin position="948"/>
        <end position="974"/>
    </location>
</feature>
<feature type="region of interest" description="Disordered" evidence="2">
    <location>
        <begin position="746"/>
        <end position="765"/>
    </location>
</feature>
<keyword evidence="1" id="KW-0175">Coiled coil</keyword>
<feature type="compositionally biased region" description="Polar residues" evidence="2">
    <location>
        <begin position="924"/>
        <end position="937"/>
    </location>
</feature>
<feature type="compositionally biased region" description="Low complexity" evidence="2">
    <location>
        <begin position="265"/>
        <end position="284"/>
    </location>
</feature>
<sequence length="1009" mass="111705">MDRTQVVTESIRDDEIIDKKRRAAVVKFRPVPYETISLTFPLSELFSFFFPFAFYFTFTQFHERYAISFFFYFFTIIGFHQQQATKLASSDENINLGDKDSVRRRALWALEGKTDLRPFSKVEIPELNTPEIERRMADFPSKPSFPPGFGSGFGTGLNAVAGKRESFGKHFVSSSSKDQLHTLIEEEEEEEEREEEQYFPPTPASIKALNNAAVSQLEITTPSPSPARHRPMGLSLRPLSLTPESLISAVNGDLPTPSYTPSPKPSGLKSLTLSSSPSLNSLSSMNENTITNISTTVTRRQSLTSSPITGPSTTFSRRSSLNFRTDSLSSMSSVEAPEPLKRRSSIGYKPSLHTHIVAGLPTPDLTPTSDRRASTDSESDWVPRPLSGNEHQFLYKSQQALLARITDLERVLSNRPRSRPLSSASDVSARSSFFGTSEPSDEMLQLITDLKAERDELKRDVDGWRTRVADMDKQIALLARRVDQERREAWVARERLGLVEVEKRAIAKLAEEKATKADEALGERDALRVEFAKLQGDIERGKQAEEEVTRLKAELAQERSRREEVERELESAGLLATPTPPKYEVPSQQAPFIRRRGLGLSSIDSESSFTDVESVDGIYGKAGVELKAVVEEDEDSQVYFDEEDGLAGYEDEEDSDMSFASPGGSSLGSVHDFTRSSSRPRLGIPTDAPLSGSVSPDHSNSSSPSHDRHSSLSKAWSFPAKGTAPTPFARQLEEVDRFFGCLEDLDDSPPSDYGSRSPFAKGFSFDTSDDDELPPFVLPADVGVEVVEEPVKGLLDVVVEEEEPEEEGYLEEDSEILGEEVDGGIRFTFTIPPQFDSPASTEYVKTPSPPPHRKPVPFYELSSDEDSFSLPQSLFTSPVSEHVKLETPSCQSPTRQGKRSPSSIPRATSLKRFDMPTKLPAPVFTTSDQISFVTPPSQRGGARPSFIPQPSASPLLVSKQNVLSPPTFVPQPQRQIHAASRIPTNSGKPPNGLISQHRFPLNPAKLSHH</sequence>
<feature type="compositionally biased region" description="Low complexity" evidence="2">
    <location>
        <begin position="691"/>
        <end position="704"/>
    </location>
</feature>
<dbReference type="KEGG" id="hir:HETIRDRAFT_444245"/>
<name>W4KGQ6_HETIT</name>
<accession>W4KGQ6</accession>
<evidence type="ECO:0000256" key="1">
    <source>
        <dbReference type="SAM" id="Coils"/>
    </source>
</evidence>
<keyword evidence="3" id="KW-1133">Transmembrane helix</keyword>
<keyword evidence="3" id="KW-0472">Membrane</keyword>
<dbReference type="GeneID" id="20675570"/>
<dbReference type="Proteomes" id="UP000030671">
    <property type="component" value="Unassembled WGS sequence"/>
</dbReference>
<feature type="region of interest" description="Disordered" evidence="2">
    <location>
        <begin position="631"/>
        <end position="727"/>
    </location>
</feature>
<dbReference type="AlphaFoldDB" id="W4KGQ6"/>
<feature type="transmembrane region" description="Helical" evidence="3">
    <location>
        <begin position="38"/>
        <end position="58"/>
    </location>
</feature>
<feature type="region of interest" description="Disordered" evidence="2">
    <location>
        <begin position="831"/>
        <end position="1009"/>
    </location>
</feature>
<dbReference type="InParanoid" id="W4KGQ6"/>
<feature type="compositionally biased region" description="Basic and acidic residues" evidence="2">
    <location>
        <begin position="557"/>
        <end position="570"/>
    </location>
</feature>
<evidence type="ECO:0000256" key="3">
    <source>
        <dbReference type="SAM" id="Phobius"/>
    </source>
</evidence>
<evidence type="ECO:0000256" key="2">
    <source>
        <dbReference type="SAM" id="MobiDB-lite"/>
    </source>
</evidence>
<feature type="region of interest" description="Disordered" evidence="2">
    <location>
        <begin position="414"/>
        <end position="434"/>
    </location>
</feature>
<gene>
    <name evidence="4" type="ORF">HETIRDRAFT_444245</name>
</gene>
<reference evidence="4 5" key="1">
    <citation type="journal article" date="2012" name="New Phytol.">
        <title>Insight into trade-off between wood decay and parasitism from the genome of a fungal forest pathogen.</title>
        <authorList>
            <person name="Olson A."/>
            <person name="Aerts A."/>
            <person name="Asiegbu F."/>
            <person name="Belbahri L."/>
            <person name="Bouzid O."/>
            <person name="Broberg A."/>
            <person name="Canback B."/>
            <person name="Coutinho P.M."/>
            <person name="Cullen D."/>
            <person name="Dalman K."/>
            <person name="Deflorio G."/>
            <person name="van Diepen L.T."/>
            <person name="Dunand C."/>
            <person name="Duplessis S."/>
            <person name="Durling M."/>
            <person name="Gonthier P."/>
            <person name="Grimwood J."/>
            <person name="Fossdal C.G."/>
            <person name="Hansson D."/>
            <person name="Henrissat B."/>
            <person name="Hietala A."/>
            <person name="Himmelstrand K."/>
            <person name="Hoffmeister D."/>
            <person name="Hogberg N."/>
            <person name="James T.Y."/>
            <person name="Karlsson M."/>
            <person name="Kohler A."/>
            <person name="Kues U."/>
            <person name="Lee Y.H."/>
            <person name="Lin Y.C."/>
            <person name="Lind M."/>
            <person name="Lindquist E."/>
            <person name="Lombard V."/>
            <person name="Lucas S."/>
            <person name="Lunden K."/>
            <person name="Morin E."/>
            <person name="Murat C."/>
            <person name="Park J."/>
            <person name="Raffaello T."/>
            <person name="Rouze P."/>
            <person name="Salamov A."/>
            <person name="Schmutz J."/>
            <person name="Solheim H."/>
            <person name="Stahlberg J."/>
            <person name="Velez H."/>
            <person name="de Vries R.P."/>
            <person name="Wiebenga A."/>
            <person name="Woodward S."/>
            <person name="Yakovlev I."/>
            <person name="Garbelotto M."/>
            <person name="Martin F."/>
            <person name="Grigoriev I.V."/>
            <person name="Stenlid J."/>
        </authorList>
    </citation>
    <scope>NUCLEOTIDE SEQUENCE [LARGE SCALE GENOMIC DNA]</scope>
    <source>
        <strain evidence="4 5">TC 32-1</strain>
    </source>
</reference>
<keyword evidence="5" id="KW-1185">Reference proteome</keyword>
<protein>
    <submittedName>
        <fullName evidence="4">Uncharacterized protein</fullName>
    </submittedName>
</protein>
<feature type="compositionally biased region" description="Polar residues" evidence="2">
    <location>
        <begin position="869"/>
        <end position="879"/>
    </location>
</feature>
<feature type="region of interest" description="Disordered" evidence="2">
    <location>
        <begin position="248"/>
        <end position="385"/>
    </location>
</feature>
<dbReference type="STRING" id="747525.W4KGQ6"/>
<feature type="compositionally biased region" description="Low complexity" evidence="2">
    <location>
        <begin position="414"/>
        <end position="432"/>
    </location>
</feature>